<dbReference type="PhylomeDB" id="T1J1Y3"/>
<feature type="chain" id="PRO_5004579139" description="Peptidoglycan-recognition protein" evidence="4">
    <location>
        <begin position="20"/>
        <end position="202"/>
    </location>
</feature>
<dbReference type="CDD" id="cd06583">
    <property type="entry name" value="PGRP"/>
    <property type="match status" value="1"/>
</dbReference>
<protein>
    <recommendedName>
        <fullName evidence="9">Peptidoglycan-recognition protein</fullName>
    </recommendedName>
</protein>
<dbReference type="STRING" id="126957.T1J1Y3"/>
<dbReference type="FunFam" id="3.40.80.10:FF:000001">
    <property type="entry name" value="Peptidoglycan recognition protein 1"/>
    <property type="match status" value="1"/>
</dbReference>
<dbReference type="InterPro" id="IPR015510">
    <property type="entry name" value="PGRP"/>
</dbReference>
<dbReference type="Pfam" id="PF01510">
    <property type="entry name" value="Amidase_2"/>
    <property type="match status" value="1"/>
</dbReference>
<keyword evidence="4" id="KW-0732">Signal</keyword>
<organism evidence="7 8">
    <name type="scientific">Strigamia maritima</name>
    <name type="common">European centipede</name>
    <name type="synonym">Geophilus maritimus</name>
    <dbReference type="NCBI Taxonomy" id="126957"/>
    <lineage>
        <taxon>Eukaryota</taxon>
        <taxon>Metazoa</taxon>
        <taxon>Ecdysozoa</taxon>
        <taxon>Arthropoda</taxon>
        <taxon>Myriapoda</taxon>
        <taxon>Chilopoda</taxon>
        <taxon>Pleurostigmophora</taxon>
        <taxon>Geophilomorpha</taxon>
        <taxon>Linotaeniidae</taxon>
        <taxon>Strigamia</taxon>
    </lineage>
</organism>
<feature type="domain" description="N-acetylmuramoyl-L-alanine amidase" evidence="5">
    <location>
        <begin position="39"/>
        <end position="172"/>
    </location>
</feature>
<dbReference type="SUPFAM" id="SSF55846">
    <property type="entry name" value="N-acetylmuramoyl-L-alanine amidase-like"/>
    <property type="match status" value="1"/>
</dbReference>
<dbReference type="OMA" id="CCSPIVP"/>
<evidence type="ECO:0000256" key="1">
    <source>
        <dbReference type="ARBA" id="ARBA00007553"/>
    </source>
</evidence>
<sequence length="202" mass="23948">MKYLFQFLLCTSIIHLNYAGSCDEFESVTRHQWKSKVFRPRAQMVLAAENVFIHHSKEKTCWNLEECSERARLLEYRHIKLYRFLDFGYNFMIGGDGRVYEGRGWKRFGAHTTGFNYDIGILFLGNFDDYRPPKRMIETAKSLLECGRERGVLQPGYSVYGHRDVGCTSCPGRYLYSEITRWRQYARAKYLAINCYAQYRIY</sequence>
<evidence type="ECO:0000259" key="6">
    <source>
        <dbReference type="SMART" id="SM00701"/>
    </source>
</evidence>
<evidence type="ECO:0000256" key="3">
    <source>
        <dbReference type="ARBA" id="ARBA00022859"/>
    </source>
</evidence>
<feature type="domain" description="Peptidoglycan recognition protein family" evidence="6">
    <location>
        <begin position="28"/>
        <end position="166"/>
    </location>
</feature>
<dbReference type="PANTHER" id="PTHR11022">
    <property type="entry name" value="PEPTIDOGLYCAN RECOGNITION PROTEIN"/>
    <property type="match status" value="1"/>
</dbReference>
<dbReference type="SMART" id="SM00644">
    <property type="entry name" value="Ami_2"/>
    <property type="match status" value="1"/>
</dbReference>
<dbReference type="SMART" id="SM00701">
    <property type="entry name" value="PGRP"/>
    <property type="match status" value="1"/>
</dbReference>
<dbReference type="InterPro" id="IPR036505">
    <property type="entry name" value="Amidase/PGRP_sf"/>
</dbReference>
<comment type="similarity">
    <text evidence="1">Belongs to the N-acetylmuramoyl-L-alanine amidase 2 family.</text>
</comment>
<keyword evidence="2" id="KW-0399">Innate immunity</keyword>
<dbReference type="GO" id="GO:0008270">
    <property type="term" value="F:zinc ion binding"/>
    <property type="evidence" value="ECO:0007669"/>
    <property type="project" value="InterPro"/>
</dbReference>
<dbReference type="EnsemblMetazoa" id="SMAR007557-RA">
    <property type="protein sequence ID" value="SMAR007557-PA"/>
    <property type="gene ID" value="SMAR007557"/>
</dbReference>
<dbReference type="PANTHER" id="PTHR11022:SF41">
    <property type="entry name" value="PEPTIDOGLYCAN-RECOGNITION PROTEIN LC-RELATED"/>
    <property type="match status" value="1"/>
</dbReference>
<keyword evidence="8" id="KW-1185">Reference proteome</keyword>
<evidence type="ECO:0000313" key="8">
    <source>
        <dbReference type="Proteomes" id="UP000014500"/>
    </source>
</evidence>
<reference evidence="7" key="2">
    <citation type="submission" date="2015-02" db="UniProtKB">
        <authorList>
            <consortium name="EnsemblMetazoa"/>
        </authorList>
    </citation>
    <scope>IDENTIFICATION</scope>
</reference>
<dbReference type="GO" id="GO:0008745">
    <property type="term" value="F:N-acetylmuramoyl-L-alanine amidase activity"/>
    <property type="evidence" value="ECO:0007669"/>
    <property type="project" value="InterPro"/>
</dbReference>
<dbReference type="InterPro" id="IPR002502">
    <property type="entry name" value="Amidase_domain"/>
</dbReference>
<proteinExistence type="inferred from homology"/>
<evidence type="ECO:0008006" key="9">
    <source>
        <dbReference type="Google" id="ProtNLM"/>
    </source>
</evidence>
<feature type="signal peptide" evidence="4">
    <location>
        <begin position="1"/>
        <end position="19"/>
    </location>
</feature>
<dbReference type="GO" id="GO:0045087">
    <property type="term" value="P:innate immune response"/>
    <property type="evidence" value="ECO:0007669"/>
    <property type="project" value="UniProtKB-KW"/>
</dbReference>
<dbReference type="Proteomes" id="UP000014500">
    <property type="component" value="Unassembled WGS sequence"/>
</dbReference>
<keyword evidence="3" id="KW-0391">Immunity</keyword>
<reference evidence="8" key="1">
    <citation type="submission" date="2011-05" db="EMBL/GenBank/DDBJ databases">
        <authorList>
            <person name="Richards S.R."/>
            <person name="Qu J."/>
            <person name="Jiang H."/>
            <person name="Jhangiani S.N."/>
            <person name="Agravi P."/>
            <person name="Goodspeed R."/>
            <person name="Gross S."/>
            <person name="Mandapat C."/>
            <person name="Jackson L."/>
            <person name="Mathew T."/>
            <person name="Pu L."/>
            <person name="Thornton R."/>
            <person name="Saada N."/>
            <person name="Wilczek-Boney K.B."/>
            <person name="Lee S."/>
            <person name="Kovar C."/>
            <person name="Wu Y."/>
            <person name="Scherer S.E."/>
            <person name="Worley K.C."/>
            <person name="Muzny D.M."/>
            <person name="Gibbs R."/>
        </authorList>
    </citation>
    <scope>NUCLEOTIDE SEQUENCE</scope>
    <source>
        <strain evidence="8">Brora</strain>
    </source>
</reference>
<evidence type="ECO:0000256" key="4">
    <source>
        <dbReference type="SAM" id="SignalP"/>
    </source>
</evidence>
<evidence type="ECO:0000256" key="2">
    <source>
        <dbReference type="ARBA" id="ARBA00022588"/>
    </source>
</evidence>
<accession>T1J1Y3</accession>
<dbReference type="Gene3D" id="3.40.80.10">
    <property type="entry name" value="Peptidoglycan recognition protein-like"/>
    <property type="match status" value="1"/>
</dbReference>
<name>T1J1Y3_STRMM</name>
<dbReference type="EMBL" id="JH431790">
    <property type="status" value="NOT_ANNOTATED_CDS"/>
    <property type="molecule type" value="Genomic_DNA"/>
</dbReference>
<evidence type="ECO:0000259" key="5">
    <source>
        <dbReference type="SMART" id="SM00644"/>
    </source>
</evidence>
<dbReference type="HOGENOM" id="CLU_037559_3_2_1"/>
<dbReference type="AlphaFoldDB" id="T1J1Y3"/>
<dbReference type="GO" id="GO:0009253">
    <property type="term" value="P:peptidoglycan catabolic process"/>
    <property type="evidence" value="ECO:0007669"/>
    <property type="project" value="InterPro"/>
</dbReference>
<evidence type="ECO:0000313" key="7">
    <source>
        <dbReference type="EnsemblMetazoa" id="SMAR007557-PA"/>
    </source>
</evidence>
<dbReference type="InterPro" id="IPR006619">
    <property type="entry name" value="PGRP_domain_met/bac"/>
</dbReference>